<evidence type="ECO:0000256" key="2">
    <source>
        <dbReference type="SAM" id="MobiDB-lite"/>
    </source>
</evidence>
<dbReference type="AlphaFoldDB" id="A0A803PL82"/>
<feature type="region of interest" description="Disordered" evidence="2">
    <location>
        <begin position="177"/>
        <end position="196"/>
    </location>
</feature>
<accession>A0A803PL82</accession>
<dbReference type="EMBL" id="UZAU01000537">
    <property type="status" value="NOT_ANNOTATED_CDS"/>
    <property type="molecule type" value="Genomic_DNA"/>
</dbReference>
<keyword evidence="1" id="KW-0175">Coiled coil</keyword>
<evidence type="ECO:0000256" key="1">
    <source>
        <dbReference type="SAM" id="Coils"/>
    </source>
</evidence>
<evidence type="ECO:0000313" key="3">
    <source>
        <dbReference type="EnsemblPlants" id="cds.evm.model.05.1414"/>
    </source>
</evidence>
<reference evidence="3" key="2">
    <citation type="submission" date="2021-03" db="UniProtKB">
        <authorList>
            <consortium name="EnsemblPlants"/>
        </authorList>
    </citation>
    <scope>IDENTIFICATION</scope>
</reference>
<dbReference type="Proteomes" id="UP000596661">
    <property type="component" value="Chromosome 5"/>
</dbReference>
<feature type="coiled-coil region" evidence="1">
    <location>
        <begin position="318"/>
        <end position="352"/>
    </location>
</feature>
<evidence type="ECO:0000313" key="4">
    <source>
        <dbReference type="Proteomes" id="UP000596661"/>
    </source>
</evidence>
<dbReference type="Gene3D" id="1.20.5.4090">
    <property type="match status" value="1"/>
</dbReference>
<reference evidence="3" key="1">
    <citation type="submission" date="2018-11" db="EMBL/GenBank/DDBJ databases">
        <authorList>
            <person name="Grassa J C."/>
        </authorList>
    </citation>
    <scope>NUCLEOTIDE SEQUENCE [LARGE SCALE GENOMIC DNA]</scope>
</reference>
<dbReference type="Gramene" id="evm.model.05.1414">
    <property type="protein sequence ID" value="cds.evm.model.05.1414"/>
    <property type="gene ID" value="evm.TU.05.1414"/>
</dbReference>
<proteinExistence type="predicted"/>
<dbReference type="EnsemblPlants" id="evm.model.05.1414">
    <property type="protein sequence ID" value="cds.evm.model.05.1414"/>
    <property type="gene ID" value="evm.TU.05.1414"/>
</dbReference>
<name>A0A803PL82_CANSA</name>
<sequence>MISQSPLTSEKGVCIGSNGLRYKMVPRGQNVTFTVHAIGTRGGLAPRTLVWCQVVTRLQEDSLRLQVIPNYRHVILDYRHVVPSYRLQEGDPWLEAGHPNHAVAGKPIATFVVTIAKHINQTLPRSTMMARIKQIVQKSSLSDPRIARLTRMASVEQAWPATKEEDIVRDIKVQEMEDQGEVYPGTPSEDEEEGNEVPSTEKCLAETVINLWEEVVPNLDPSPRRYQNPKVLMGGAQMVLALTFSCAAQFEDSLDYSRAKSMTLKNITTTNNLQKEVDATNKKVFDIRNELGEVNKKLLDANNLVEGQTKEIQAMPSTAQLETDNEALTKEVNDLKDERKGLHTLLSKLTKDKMDLEEDVNSRKMREEELMKEIESLEIIALEVFYEF</sequence>
<keyword evidence="4" id="KW-1185">Reference proteome</keyword>
<organism evidence="3 4">
    <name type="scientific">Cannabis sativa</name>
    <name type="common">Hemp</name>
    <name type="synonym">Marijuana</name>
    <dbReference type="NCBI Taxonomy" id="3483"/>
    <lineage>
        <taxon>Eukaryota</taxon>
        <taxon>Viridiplantae</taxon>
        <taxon>Streptophyta</taxon>
        <taxon>Embryophyta</taxon>
        <taxon>Tracheophyta</taxon>
        <taxon>Spermatophyta</taxon>
        <taxon>Magnoliopsida</taxon>
        <taxon>eudicotyledons</taxon>
        <taxon>Gunneridae</taxon>
        <taxon>Pentapetalae</taxon>
        <taxon>rosids</taxon>
        <taxon>fabids</taxon>
        <taxon>Rosales</taxon>
        <taxon>Cannabaceae</taxon>
        <taxon>Cannabis</taxon>
    </lineage>
</organism>
<protein>
    <submittedName>
        <fullName evidence="3">Uncharacterized protein</fullName>
    </submittedName>
</protein>